<sequence>MDRPVVVDSLLCFINNFRHHPHLEFLTREYFSTCVNAISRQTLIDLLSESNPSTITENSSIFELYDQVMNLELAPIFVAADLTSLPIVLIGEESQSKNVFNEIHQLRFFIQRVLAGNEQTAKRLTSSTLSHLDQTEDNMESKAEDSCSSPVNPPAPSNNDCSPLFETANEESGSSTKSAAPMKTTPNKHSTRRLAPYRLDQAVRKLTDRLEAKKEDKIIEPPPKTPEVKKEVKQEVPESSQEKSSPVENWPITSTSQMPNNFFNAANLANPSSGIDPLAFLMLKNFANSECSLSNFGNDTFLKKNGQINDADGISEDDDEEKMSNESSPTPSDSSNGKDYGKDSDKPFSCGQANCNKRFANKFLLKKHQFIHTGLRPHICPFCAKRFNRKDNLLRHKKTHLANANLPPDGRRRHHALLSPAPLDSLHAFNAVNLLQISQSQNLIDNVDNVL</sequence>
<dbReference type="Proteomes" id="UP000887576">
    <property type="component" value="Unplaced"/>
</dbReference>
<proteinExistence type="predicted"/>
<reference evidence="2" key="1">
    <citation type="submission" date="2022-11" db="UniProtKB">
        <authorList>
            <consortium name="WormBaseParasite"/>
        </authorList>
    </citation>
    <scope>IDENTIFICATION</scope>
</reference>
<name>A0AC34Q2H4_9BILA</name>
<dbReference type="WBParaSite" id="JU765_v2.g12266.t1">
    <property type="protein sequence ID" value="JU765_v2.g12266.t1"/>
    <property type="gene ID" value="JU765_v2.g12266"/>
</dbReference>
<accession>A0AC34Q2H4</accession>
<organism evidence="1 2">
    <name type="scientific">Panagrolaimus sp. JU765</name>
    <dbReference type="NCBI Taxonomy" id="591449"/>
    <lineage>
        <taxon>Eukaryota</taxon>
        <taxon>Metazoa</taxon>
        <taxon>Ecdysozoa</taxon>
        <taxon>Nematoda</taxon>
        <taxon>Chromadorea</taxon>
        <taxon>Rhabditida</taxon>
        <taxon>Tylenchina</taxon>
        <taxon>Panagrolaimomorpha</taxon>
        <taxon>Panagrolaimoidea</taxon>
        <taxon>Panagrolaimidae</taxon>
        <taxon>Panagrolaimus</taxon>
    </lineage>
</organism>
<evidence type="ECO:0000313" key="1">
    <source>
        <dbReference type="Proteomes" id="UP000887576"/>
    </source>
</evidence>
<evidence type="ECO:0000313" key="2">
    <source>
        <dbReference type="WBParaSite" id="JU765_v2.g12266.t1"/>
    </source>
</evidence>
<protein>
    <submittedName>
        <fullName evidence="2">C2H2-type domain-containing protein</fullName>
    </submittedName>
</protein>